<name>A0AA36D5Y2_9BILA</name>
<organism evidence="2 3">
    <name type="scientific">Mesorhabditis spiculigera</name>
    <dbReference type="NCBI Taxonomy" id="96644"/>
    <lineage>
        <taxon>Eukaryota</taxon>
        <taxon>Metazoa</taxon>
        <taxon>Ecdysozoa</taxon>
        <taxon>Nematoda</taxon>
        <taxon>Chromadorea</taxon>
        <taxon>Rhabditida</taxon>
        <taxon>Rhabditina</taxon>
        <taxon>Rhabditomorpha</taxon>
        <taxon>Rhabditoidea</taxon>
        <taxon>Rhabditidae</taxon>
        <taxon>Mesorhabditinae</taxon>
        <taxon>Mesorhabditis</taxon>
    </lineage>
</organism>
<dbReference type="AlphaFoldDB" id="A0AA36D5Y2"/>
<accession>A0AA36D5Y2</accession>
<keyword evidence="3" id="KW-1185">Reference proteome</keyword>
<dbReference type="EMBL" id="CATQJA010002659">
    <property type="protein sequence ID" value="CAJ0580328.1"/>
    <property type="molecule type" value="Genomic_DNA"/>
</dbReference>
<comment type="caution">
    <text evidence="2">The sequence shown here is derived from an EMBL/GenBank/DDBJ whole genome shotgun (WGS) entry which is preliminary data.</text>
</comment>
<keyword evidence="1" id="KW-0732">Signal</keyword>
<sequence>MAFASSLLIFATVFGLSSAVAYIPLTGIDASFVANSRQLVANQLTYIHNSTCLNNVNCRAYMVITFPGSPLNTNCLITAMGFQKSTQIMTTSVSLLTGQITINCGAATGDFYVHFRYYSADETTAISNSPKALVPVPLGANKTSIRVTGTINTYPTIVTFAAPAGQPNPIMQIAPLNSLSGSCNYDLYSHGEPSQIGQSKYSLLRYTPQNSGRLSVNPIPAYAATIVVSKGCAAEFAVSDLTNTFNYGNAQVTMKTQNRVGFLMSRNYPNSWYLDGNQNQVASVKWTVDSSIKDAGKTKAKITVVNFLPATNKAQLQLYYNDKLTDTYKNPVSNDVVSDKGSSFAVKFYPVSLADQFLIRAWRAGSNCTAWVTGVRLSKMRLLIALLCIASIYAIDIQLTQKDSNYVLRGNELKNFQTVNIKTCSNCSTLVQHGFIDGAQNDTNFNLKTPDGRVINSKNLNGTQDLYLVGDISVDPVAGTSWDFALVFRYVPDNETAFVDKSQKRVVFVPPAAQYEYYSYTMTADPNRPTVITHVADPSIEKPAIMVYPSGDVYNYCEYNLYSGGYPPMTTWQPYFMYQYDKDSPARFSTLNPMFESAITLVIPANCSINVMLKDLSPKTNGTGNINSKTSSRSMFISSRNYPYTLDGRGNELDVIFFEWHIDSSVRNWNRTQVKVFVNEFNPGNPPARLEAYKDGLFYQYMNLTTALAQMECGYFALFFQPYSKDANFLAYIETNPSDAPGATTNAPPTVTTTKSSNLLGKLDEITSSLILVDYQ</sequence>
<evidence type="ECO:0000313" key="2">
    <source>
        <dbReference type="EMBL" id="CAJ0580328.1"/>
    </source>
</evidence>
<proteinExistence type="predicted"/>
<dbReference type="Proteomes" id="UP001177023">
    <property type="component" value="Unassembled WGS sequence"/>
</dbReference>
<protein>
    <submittedName>
        <fullName evidence="2">Uncharacterized protein</fullName>
    </submittedName>
</protein>
<feature type="signal peptide" evidence="1">
    <location>
        <begin position="1"/>
        <end position="19"/>
    </location>
</feature>
<feature type="non-terminal residue" evidence="2">
    <location>
        <position position="776"/>
    </location>
</feature>
<evidence type="ECO:0000313" key="3">
    <source>
        <dbReference type="Proteomes" id="UP001177023"/>
    </source>
</evidence>
<gene>
    <name evidence="2" type="ORF">MSPICULIGERA_LOCUS18526</name>
</gene>
<reference evidence="2" key="1">
    <citation type="submission" date="2023-06" db="EMBL/GenBank/DDBJ databases">
        <authorList>
            <person name="Delattre M."/>
        </authorList>
    </citation>
    <scope>NUCLEOTIDE SEQUENCE</scope>
    <source>
        <strain evidence="2">AF72</strain>
    </source>
</reference>
<evidence type="ECO:0000256" key="1">
    <source>
        <dbReference type="SAM" id="SignalP"/>
    </source>
</evidence>
<feature type="chain" id="PRO_5041419093" evidence="1">
    <location>
        <begin position="20"/>
        <end position="776"/>
    </location>
</feature>